<keyword evidence="5 6" id="KW-0472">Membrane</keyword>
<keyword evidence="8" id="KW-1185">Reference proteome</keyword>
<reference evidence="7 8" key="1">
    <citation type="submission" date="2018-07" db="EMBL/GenBank/DDBJ databases">
        <title>Whole genome Sequencing of Pseudoxanthomonas gei KCTC 32298 (T).</title>
        <authorList>
            <person name="Kumar S."/>
            <person name="Bansal K."/>
            <person name="Kaur A."/>
            <person name="Patil P."/>
            <person name="Sharma S."/>
            <person name="Patil P.B."/>
        </authorList>
    </citation>
    <scope>NUCLEOTIDE SEQUENCE [LARGE SCALE GENOMIC DNA]</scope>
    <source>
        <strain evidence="7 8">KCTC 32298</strain>
    </source>
</reference>
<feature type="transmembrane region" description="Helical" evidence="6">
    <location>
        <begin position="261"/>
        <end position="283"/>
    </location>
</feature>
<feature type="transmembrane region" description="Helical" evidence="6">
    <location>
        <begin position="38"/>
        <end position="62"/>
    </location>
</feature>
<dbReference type="EMBL" id="QOVG01000004">
    <property type="protein sequence ID" value="NDK38721.1"/>
    <property type="molecule type" value="Genomic_DNA"/>
</dbReference>
<evidence type="ECO:0000256" key="6">
    <source>
        <dbReference type="SAM" id="Phobius"/>
    </source>
</evidence>
<dbReference type="InterPro" id="IPR050833">
    <property type="entry name" value="Poly_Biosynth_Transport"/>
</dbReference>
<evidence type="ECO:0000256" key="4">
    <source>
        <dbReference type="ARBA" id="ARBA00022989"/>
    </source>
</evidence>
<feature type="transmembrane region" description="Helical" evidence="6">
    <location>
        <begin position="153"/>
        <end position="171"/>
    </location>
</feature>
<evidence type="ECO:0000256" key="1">
    <source>
        <dbReference type="ARBA" id="ARBA00004651"/>
    </source>
</evidence>
<evidence type="ECO:0000313" key="7">
    <source>
        <dbReference type="EMBL" id="NDK38721.1"/>
    </source>
</evidence>
<dbReference type="Pfam" id="PF01943">
    <property type="entry name" value="Polysacc_synt"/>
    <property type="match status" value="1"/>
</dbReference>
<protein>
    <recommendedName>
        <fullName evidence="9">Membrane protein involved in the export of O-antigen and teichoic acid</fullName>
    </recommendedName>
</protein>
<evidence type="ECO:0000256" key="2">
    <source>
        <dbReference type="ARBA" id="ARBA00022475"/>
    </source>
</evidence>
<proteinExistence type="predicted"/>
<keyword evidence="4 6" id="KW-1133">Transmembrane helix</keyword>
<feature type="transmembrane region" description="Helical" evidence="6">
    <location>
        <begin position="83"/>
        <end position="105"/>
    </location>
</feature>
<dbReference type="PANTHER" id="PTHR30250">
    <property type="entry name" value="PST FAMILY PREDICTED COLANIC ACID TRANSPORTER"/>
    <property type="match status" value="1"/>
</dbReference>
<sequence length="432" mass="45601">MLVKAVLGSAGLRIAGMGFGFLVGMQLARGLGADGYGVYGLAMSIIALLTVPTEFGLPQLLTREVAAAQVAGDMGRLRGVLHWAARSSFLISLAVAAVVLAWLLLSGRGVSSPIGKTLLLGLLMVPIVAQGNLRAAALRGLQHIVKGQLPDALVRPALFSLLLFVVPLVFIPLQPALAMGLGAVSAALSLFFAAWMLRREMPNINSIEVSKVVSSRTWWSSALPMALTEGMRVLQAHLVILVLGLMSTVAMVGVYRVASSVALLMALPVTLFNIVSAPIISRLYAEKDRSRLQPLLAWVAIAMTVSVLILAAPFLFSGNFLLEKVFGPEFAEGSTALSILSLGVVANGSFGANAALLNMTGHQNRVTRASGISLALLVIILPVLIKVAGMSGAAFGTSLVLTVWNFLMWRDALRLLSLDTSIGAFLRFRKVG</sequence>
<evidence type="ECO:0000256" key="3">
    <source>
        <dbReference type="ARBA" id="ARBA00022692"/>
    </source>
</evidence>
<dbReference type="PANTHER" id="PTHR30250:SF27">
    <property type="entry name" value="POLYSACCHARIDE BIOSYNTHESIS PROTEIN"/>
    <property type="match status" value="1"/>
</dbReference>
<feature type="transmembrane region" description="Helical" evidence="6">
    <location>
        <begin position="295"/>
        <end position="316"/>
    </location>
</feature>
<dbReference type="Proteomes" id="UP001429354">
    <property type="component" value="Unassembled WGS sequence"/>
</dbReference>
<feature type="transmembrane region" description="Helical" evidence="6">
    <location>
        <begin position="177"/>
        <end position="197"/>
    </location>
</feature>
<feature type="transmembrane region" description="Helical" evidence="6">
    <location>
        <begin position="233"/>
        <end position="255"/>
    </location>
</feature>
<keyword evidence="3 6" id="KW-0812">Transmembrane</keyword>
<feature type="transmembrane region" description="Helical" evidence="6">
    <location>
        <begin position="336"/>
        <end position="357"/>
    </location>
</feature>
<feature type="transmembrane region" description="Helical" evidence="6">
    <location>
        <begin position="12"/>
        <end position="32"/>
    </location>
</feature>
<accession>A0ABX0AB59</accession>
<dbReference type="InterPro" id="IPR002797">
    <property type="entry name" value="Polysacc_synth"/>
</dbReference>
<organism evidence="7 8">
    <name type="scientific">Pseudoxanthomonas gei</name>
    <dbReference type="NCBI Taxonomy" id="1383030"/>
    <lineage>
        <taxon>Bacteria</taxon>
        <taxon>Pseudomonadati</taxon>
        <taxon>Pseudomonadota</taxon>
        <taxon>Gammaproteobacteria</taxon>
        <taxon>Lysobacterales</taxon>
        <taxon>Lysobacteraceae</taxon>
        <taxon>Pseudoxanthomonas</taxon>
    </lineage>
</organism>
<evidence type="ECO:0000313" key="8">
    <source>
        <dbReference type="Proteomes" id="UP001429354"/>
    </source>
</evidence>
<keyword evidence="2" id="KW-1003">Cell membrane</keyword>
<feature type="transmembrane region" description="Helical" evidence="6">
    <location>
        <begin position="117"/>
        <end position="141"/>
    </location>
</feature>
<comment type="subcellular location">
    <subcellularLocation>
        <location evidence="1">Cell membrane</location>
        <topology evidence="1">Multi-pass membrane protein</topology>
    </subcellularLocation>
</comment>
<feature type="transmembrane region" description="Helical" evidence="6">
    <location>
        <begin position="369"/>
        <end position="385"/>
    </location>
</feature>
<name>A0ABX0AB59_9GAMM</name>
<evidence type="ECO:0000256" key="5">
    <source>
        <dbReference type="ARBA" id="ARBA00023136"/>
    </source>
</evidence>
<evidence type="ECO:0008006" key="9">
    <source>
        <dbReference type="Google" id="ProtNLM"/>
    </source>
</evidence>
<comment type="caution">
    <text evidence="7">The sequence shown here is derived from an EMBL/GenBank/DDBJ whole genome shotgun (WGS) entry which is preliminary data.</text>
</comment>
<gene>
    <name evidence="7" type="ORF">DT603_07690</name>
</gene>